<proteinExistence type="predicted"/>
<dbReference type="InterPro" id="IPR027417">
    <property type="entry name" value="P-loop_NTPase"/>
</dbReference>
<dbReference type="RefSeq" id="WP_084386416.1">
    <property type="nucleotide sequence ID" value="NZ_MEHT01000044.1"/>
</dbReference>
<gene>
    <name evidence="2" type="ORF">LY56_03586</name>
</gene>
<keyword evidence="3" id="KW-1185">Reference proteome</keyword>
<feature type="domain" description="ORC1/DEAH AAA+ ATPase" evidence="1">
    <location>
        <begin position="54"/>
        <end position="186"/>
    </location>
</feature>
<dbReference type="SUPFAM" id="SSF52540">
    <property type="entry name" value="P-loop containing nucleoside triphosphate hydrolases"/>
    <property type="match status" value="1"/>
</dbReference>
<dbReference type="STRING" id="121821.GCA_001870675_02820"/>
<dbReference type="EMBL" id="QKZQ01000051">
    <property type="protein sequence ID" value="PZX35805.1"/>
    <property type="molecule type" value="Genomic_DNA"/>
</dbReference>
<dbReference type="Pfam" id="PF13401">
    <property type="entry name" value="AAA_22"/>
    <property type="match status" value="1"/>
</dbReference>
<dbReference type="InterPro" id="IPR049945">
    <property type="entry name" value="AAA_22"/>
</dbReference>
<accession>A0A2W7QBB7</accession>
<protein>
    <submittedName>
        <fullName evidence="2">AAA domain-containing protein</fullName>
    </submittedName>
</protein>
<name>A0A2W7QBB7_9RHOB</name>
<dbReference type="Proteomes" id="UP000249364">
    <property type="component" value="Unassembled WGS sequence"/>
</dbReference>
<dbReference type="OrthoDB" id="5288220at2"/>
<organism evidence="2 3">
    <name type="scientific">Roseinatronobacter thiooxidans</name>
    <dbReference type="NCBI Taxonomy" id="121821"/>
    <lineage>
        <taxon>Bacteria</taxon>
        <taxon>Pseudomonadati</taxon>
        <taxon>Pseudomonadota</taxon>
        <taxon>Alphaproteobacteria</taxon>
        <taxon>Rhodobacterales</taxon>
        <taxon>Paracoccaceae</taxon>
        <taxon>Roseinatronobacter</taxon>
    </lineage>
</organism>
<dbReference type="Gene3D" id="3.40.50.300">
    <property type="entry name" value="P-loop containing nucleotide triphosphate hydrolases"/>
    <property type="match status" value="1"/>
</dbReference>
<dbReference type="GO" id="GO:0016887">
    <property type="term" value="F:ATP hydrolysis activity"/>
    <property type="evidence" value="ECO:0007669"/>
    <property type="project" value="InterPro"/>
</dbReference>
<evidence type="ECO:0000259" key="1">
    <source>
        <dbReference type="Pfam" id="PF13401"/>
    </source>
</evidence>
<comment type="caution">
    <text evidence="2">The sequence shown here is derived from an EMBL/GenBank/DDBJ whole genome shotgun (WGS) entry which is preliminary data.</text>
</comment>
<evidence type="ECO:0000313" key="3">
    <source>
        <dbReference type="Proteomes" id="UP000249364"/>
    </source>
</evidence>
<dbReference type="AlphaFoldDB" id="A0A2W7QBB7"/>
<sequence>MADPHKNVSETITRLRGMFIRHDRYSILESEFDRLLYQRRAAMEAGIVSEAPGLALIGGSGSGKSTALRWLFARHKALRPLSSDYEHADVASFLVPSPATLKQVGTSCLHGLGYPLRRSATAGYIWSLVQNSLCQRRVLFLHLDEAQDLHINQNRPERQAVVNTLKSLMQNAEWPTGLILSGMPSLKYPS</sequence>
<evidence type="ECO:0000313" key="2">
    <source>
        <dbReference type="EMBL" id="PZX35805.1"/>
    </source>
</evidence>
<reference evidence="2 3" key="1">
    <citation type="submission" date="2018-06" db="EMBL/GenBank/DDBJ databases">
        <title>Genomic Encyclopedia of Archaeal and Bacterial Type Strains, Phase II (KMG-II): from individual species to whole genera.</title>
        <authorList>
            <person name="Goeker M."/>
        </authorList>
    </citation>
    <scope>NUCLEOTIDE SEQUENCE [LARGE SCALE GENOMIC DNA]</scope>
    <source>
        <strain evidence="2 3">DSM 13087</strain>
    </source>
</reference>